<protein>
    <submittedName>
        <fullName evidence="2">Uncharacterized protein</fullName>
    </submittedName>
</protein>
<evidence type="ECO:0000256" key="1">
    <source>
        <dbReference type="SAM" id="MobiDB-lite"/>
    </source>
</evidence>
<comment type="caution">
    <text evidence="2">The sequence shown here is derived from an EMBL/GenBank/DDBJ whole genome shotgun (WGS) entry which is preliminary data.</text>
</comment>
<evidence type="ECO:0000313" key="3">
    <source>
        <dbReference type="Proteomes" id="UP001470230"/>
    </source>
</evidence>
<organism evidence="2 3">
    <name type="scientific">Tritrichomonas musculus</name>
    <dbReference type="NCBI Taxonomy" id="1915356"/>
    <lineage>
        <taxon>Eukaryota</taxon>
        <taxon>Metamonada</taxon>
        <taxon>Parabasalia</taxon>
        <taxon>Tritrichomonadida</taxon>
        <taxon>Tritrichomonadidae</taxon>
        <taxon>Tritrichomonas</taxon>
    </lineage>
</organism>
<dbReference type="Pfam" id="PF04938">
    <property type="entry name" value="SIP1"/>
    <property type="match status" value="1"/>
</dbReference>
<proteinExistence type="predicted"/>
<feature type="region of interest" description="Disordered" evidence="1">
    <location>
        <begin position="83"/>
        <end position="117"/>
    </location>
</feature>
<evidence type="ECO:0000313" key="2">
    <source>
        <dbReference type="EMBL" id="KAK8841417.1"/>
    </source>
</evidence>
<sequence length="228" mass="26563">MDEKEVKNFFKALREQTKKCPKTTSNPKPPVNHIPMFKEVSVDLEKYKIPNQLLPDPEWSHNLVQWFSYVRHDVNQLRKQKINEETIDNNQDKQVKNEEVESSSLESNNTEKGTEEKGKKKIRFAEIVQLIENGDPPTVDVITDLNDASGILYYFKKRNTDFTHSDLCWIFSALTRVNRLMNPEMCGCVQVISSIVKKQICEGDDKNSQLYPYLSVINDLIVKFFNQF</sequence>
<feature type="compositionally biased region" description="Low complexity" evidence="1">
    <location>
        <begin position="102"/>
        <end position="111"/>
    </location>
</feature>
<dbReference type="Proteomes" id="UP001470230">
    <property type="component" value="Unassembled WGS sequence"/>
</dbReference>
<name>A0ABR2H5A4_9EUKA</name>
<keyword evidence="3" id="KW-1185">Reference proteome</keyword>
<dbReference type="InterPro" id="IPR035426">
    <property type="entry name" value="Gemin2/Brr1"/>
</dbReference>
<dbReference type="Gene3D" id="1.20.58.1070">
    <property type="match status" value="1"/>
</dbReference>
<accession>A0ABR2H5A4</accession>
<dbReference type="EMBL" id="JAPFFF010000041">
    <property type="protein sequence ID" value="KAK8841417.1"/>
    <property type="molecule type" value="Genomic_DNA"/>
</dbReference>
<gene>
    <name evidence="2" type="ORF">M9Y10_027034</name>
</gene>
<reference evidence="2 3" key="1">
    <citation type="submission" date="2024-04" db="EMBL/GenBank/DDBJ databases">
        <title>Tritrichomonas musculus Genome.</title>
        <authorList>
            <person name="Alves-Ferreira E."/>
            <person name="Grigg M."/>
            <person name="Lorenzi H."/>
            <person name="Galac M."/>
        </authorList>
    </citation>
    <scope>NUCLEOTIDE SEQUENCE [LARGE SCALE GENOMIC DNA]</scope>
    <source>
        <strain evidence="2 3">EAF2021</strain>
    </source>
</reference>
<feature type="compositionally biased region" description="Basic and acidic residues" evidence="1">
    <location>
        <begin position="83"/>
        <end position="99"/>
    </location>
</feature>